<evidence type="ECO:0000256" key="3">
    <source>
        <dbReference type="ARBA" id="ARBA00022723"/>
    </source>
</evidence>
<gene>
    <name evidence="9" type="primary">betC_10</name>
    <name evidence="9" type="ORF">Mal15_25230</name>
</gene>
<dbReference type="GO" id="GO:0046872">
    <property type="term" value="F:metal ion binding"/>
    <property type="evidence" value="ECO:0007669"/>
    <property type="project" value="UniProtKB-KW"/>
</dbReference>
<dbReference type="Proteomes" id="UP000321353">
    <property type="component" value="Chromosome"/>
</dbReference>
<dbReference type="EC" id="3.1.6.6" evidence="9"/>
<feature type="chain" id="PRO_5023016481" evidence="7">
    <location>
        <begin position="41"/>
        <end position="501"/>
    </location>
</feature>
<organism evidence="9 10">
    <name type="scientific">Stieleria maiorica</name>
    <dbReference type="NCBI Taxonomy" id="2795974"/>
    <lineage>
        <taxon>Bacteria</taxon>
        <taxon>Pseudomonadati</taxon>
        <taxon>Planctomycetota</taxon>
        <taxon>Planctomycetia</taxon>
        <taxon>Pirellulales</taxon>
        <taxon>Pirellulaceae</taxon>
        <taxon>Stieleria</taxon>
    </lineage>
</organism>
<comment type="similarity">
    <text evidence="2">Belongs to the sulfatase family.</text>
</comment>
<dbReference type="Pfam" id="PF00884">
    <property type="entry name" value="Sulfatase"/>
    <property type="match status" value="1"/>
</dbReference>
<dbReference type="PANTHER" id="PTHR45953">
    <property type="entry name" value="IDURONATE 2-SULFATASE"/>
    <property type="match status" value="1"/>
</dbReference>
<feature type="domain" description="Sulfatase N-terminal" evidence="8">
    <location>
        <begin position="47"/>
        <end position="393"/>
    </location>
</feature>
<dbReference type="EMBL" id="CP036264">
    <property type="protein sequence ID" value="QEF98471.1"/>
    <property type="molecule type" value="Genomic_DNA"/>
</dbReference>
<keyword evidence="6" id="KW-0106">Calcium</keyword>
<dbReference type="InterPro" id="IPR035874">
    <property type="entry name" value="IDS"/>
</dbReference>
<evidence type="ECO:0000313" key="9">
    <source>
        <dbReference type="EMBL" id="QEF98471.1"/>
    </source>
</evidence>
<keyword evidence="3" id="KW-0479">Metal-binding</keyword>
<evidence type="ECO:0000259" key="8">
    <source>
        <dbReference type="Pfam" id="PF00884"/>
    </source>
</evidence>
<evidence type="ECO:0000256" key="6">
    <source>
        <dbReference type="ARBA" id="ARBA00022837"/>
    </source>
</evidence>
<evidence type="ECO:0000256" key="4">
    <source>
        <dbReference type="ARBA" id="ARBA00022729"/>
    </source>
</evidence>
<dbReference type="SUPFAM" id="SSF53649">
    <property type="entry name" value="Alkaline phosphatase-like"/>
    <property type="match status" value="1"/>
</dbReference>
<dbReference type="GO" id="GO:0047753">
    <property type="term" value="F:choline-sulfatase activity"/>
    <property type="evidence" value="ECO:0007669"/>
    <property type="project" value="UniProtKB-EC"/>
</dbReference>
<dbReference type="AlphaFoldDB" id="A0A5B9MB03"/>
<keyword evidence="10" id="KW-1185">Reference proteome</keyword>
<dbReference type="PANTHER" id="PTHR45953:SF1">
    <property type="entry name" value="IDURONATE 2-SULFATASE"/>
    <property type="match status" value="1"/>
</dbReference>
<feature type="signal peptide" evidence="7">
    <location>
        <begin position="1"/>
        <end position="40"/>
    </location>
</feature>
<protein>
    <submittedName>
        <fullName evidence="9">Choline-sulfatase</fullName>
        <ecNumber evidence="9">3.1.6.6</ecNumber>
    </submittedName>
</protein>
<keyword evidence="4 7" id="KW-0732">Signal</keyword>
<dbReference type="InterPro" id="IPR000917">
    <property type="entry name" value="Sulfatase_N"/>
</dbReference>
<keyword evidence="5 9" id="KW-0378">Hydrolase</keyword>
<dbReference type="GO" id="GO:0004423">
    <property type="term" value="F:iduronate-2-sulfatase activity"/>
    <property type="evidence" value="ECO:0007669"/>
    <property type="project" value="InterPro"/>
</dbReference>
<dbReference type="GO" id="GO:0005737">
    <property type="term" value="C:cytoplasm"/>
    <property type="evidence" value="ECO:0007669"/>
    <property type="project" value="TreeGrafter"/>
</dbReference>
<evidence type="ECO:0000256" key="5">
    <source>
        <dbReference type="ARBA" id="ARBA00022801"/>
    </source>
</evidence>
<name>A0A5B9MB03_9BACT</name>
<sequence precursor="true">MHVASSTPASFPPTPIGAFKMFCRFLLVGLLSLTTVGAMAQSDTKPPNVLLICIDDLKPTIGCYGDPVAVTPNIDDLAARGVRFDRAYCNQAVCAPSRNALMTGLRPPTIGVYDLPTHFRDAAPDVVTFSQHFKRNGYLAEGLGKIYHTGHGNRDDVDSWSTRSWRPKASAYVLEKNLAMRKPDAKGKVRGPATESAEVPDDTYADGLIAEEAVRRLETYTKRTDQPFFLAVGFLKPHLPFVAPKRYWDLYDESKLPMPTVNTAPRDAPSYAGTSFGELRNYSDMPATGEINEATTRHLIHGYYAATSYTDAQIGKLLGALDRLQLADKTIVALWGDHGWHLGDHGMWCKHTNYEQAARIPIIVAAPQGGRGVASEALIETVDLYPTVTELAGLPMPVGLDGQSFAGVVADPNTPARNFVTHVYPRGGRLGRAIRTERYRMVEWKKPGDARDTAEIELYDYQTDPLETKNLAASAAETVAMLRANLDAQPEAKPQWRRAKK</sequence>
<reference evidence="9 10" key="1">
    <citation type="submission" date="2019-02" db="EMBL/GenBank/DDBJ databases">
        <title>Planctomycetal bacteria perform biofilm scaping via a novel small molecule.</title>
        <authorList>
            <person name="Jeske O."/>
            <person name="Boedeker C."/>
            <person name="Wiegand S."/>
            <person name="Breitling P."/>
            <person name="Kallscheuer N."/>
            <person name="Jogler M."/>
            <person name="Rohde M."/>
            <person name="Petersen J."/>
            <person name="Medema M.H."/>
            <person name="Surup F."/>
            <person name="Jogler C."/>
        </authorList>
    </citation>
    <scope>NUCLEOTIDE SEQUENCE [LARGE SCALE GENOMIC DNA]</scope>
    <source>
        <strain evidence="9 10">Mal15</strain>
    </source>
</reference>
<dbReference type="KEGG" id="smam:Mal15_25230"/>
<dbReference type="InterPro" id="IPR017850">
    <property type="entry name" value="Alkaline_phosphatase_core_sf"/>
</dbReference>
<accession>A0A5B9MB03</accession>
<evidence type="ECO:0000313" key="10">
    <source>
        <dbReference type="Proteomes" id="UP000321353"/>
    </source>
</evidence>
<comment type="cofactor">
    <cofactor evidence="1">
        <name>Ca(2+)</name>
        <dbReference type="ChEBI" id="CHEBI:29108"/>
    </cofactor>
</comment>
<dbReference type="CDD" id="cd16030">
    <property type="entry name" value="iduronate-2-sulfatase"/>
    <property type="match status" value="1"/>
</dbReference>
<dbReference type="Gene3D" id="3.40.720.10">
    <property type="entry name" value="Alkaline Phosphatase, subunit A"/>
    <property type="match status" value="1"/>
</dbReference>
<evidence type="ECO:0000256" key="2">
    <source>
        <dbReference type="ARBA" id="ARBA00008779"/>
    </source>
</evidence>
<evidence type="ECO:0000256" key="1">
    <source>
        <dbReference type="ARBA" id="ARBA00001913"/>
    </source>
</evidence>
<dbReference type="PROSITE" id="PS00523">
    <property type="entry name" value="SULFATASE_1"/>
    <property type="match status" value="1"/>
</dbReference>
<evidence type="ECO:0000256" key="7">
    <source>
        <dbReference type="SAM" id="SignalP"/>
    </source>
</evidence>
<proteinExistence type="inferred from homology"/>
<dbReference type="InterPro" id="IPR024607">
    <property type="entry name" value="Sulfatase_CS"/>
</dbReference>